<dbReference type="AlphaFoldDB" id="A0A9N8MMI1"/>
<keyword evidence="1" id="KW-0472">Membrane</keyword>
<feature type="transmembrane region" description="Helical" evidence="1">
    <location>
        <begin position="42"/>
        <end position="60"/>
    </location>
</feature>
<feature type="domain" description="Inositolphosphotransferase Aur1/Ipt1" evidence="2">
    <location>
        <begin position="104"/>
        <end position="283"/>
    </location>
</feature>
<keyword evidence="4" id="KW-1185">Reference proteome</keyword>
<feature type="transmembrane region" description="Helical" evidence="1">
    <location>
        <begin position="218"/>
        <end position="239"/>
    </location>
</feature>
<feature type="transmembrane region" description="Helical" evidence="1">
    <location>
        <begin position="131"/>
        <end position="153"/>
    </location>
</feature>
<evidence type="ECO:0000313" key="4">
    <source>
        <dbReference type="Proteomes" id="UP000675121"/>
    </source>
</evidence>
<dbReference type="GO" id="GO:0016020">
    <property type="term" value="C:membrane"/>
    <property type="evidence" value="ECO:0007669"/>
    <property type="project" value="UniProtKB-SubCell"/>
</dbReference>
<feature type="transmembrane region" description="Helical" evidence="1">
    <location>
        <begin position="268"/>
        <end position="286"/>
    </location>
</feature>
<protein>
    <recommendedName>
        <fullName evidence="2">Inositolphosphotransferase Aur1/Ipt1 domain-containing protein</fullName>
    </recommendedName>
</protein>
<evidence type="ECO:0000313" key="3">
    <source>
        <dbReference type="EMBL" id="CAE6870585.1"/>
    </source>
</evidence>
<dbReference type="InterPro" id="IPR026841">
    <property type="entry name" value="Aur1/Ipt1"/>
</dbReference>
<comment type="caution">
    <text evidence="3">The sequence shown here is derived from an EMBL/GenBank/DDBJ whole genome shotgun (WGS) entry which is preliminary data.</text>
</comment>
<gene>
    <name evidence="3" type="ORF">R70211_01195</name>
</gene>
<feature type="transmembrane region" description="Helical" evidence="1">
    <location>
        <begin position="72"/>
        <end position="94"/>
    </location>
</feature>
<sequence length="322" mass="35299">MTDKRFQIASAKPHTVLLAATLFLLALDVVWCLMGHWTVGSRGLVIRVSVALGVLIPLIVARYRRDERLKTVIVCSSILLLFSLTAAVFSYLIVSTNAELVDTSLARWDRALGFDWPQVFLWLQQKPTLDWILAVAYASVIPQIIVVIVHLSLTNRRKTLAEFNGAFVVSFLIIEIVSAFFPAAGPFKYYAGVVHADASMLSHFEPLRSGALRTIDLFATQGLVSIPSFHAILAILLIYAMRETRIRMLFLLVNIVVLVSTPTRGGHYLVDLIAGAFTVLTVIGMWNGRIPGLVAKVVSGVQTAGVSDQPAPDFTGNPISSR</sequence>
<dbReference type="Proteomes" id="UP000675121">
    <property type="component" value="Unassembled WGS sequence"/>
</dbReference>
<dbReference type="EMBL" id="CAJNAS010000002">
    <property type="protein sequence ID" value="CAE6870585.1"/>
    <property type="molecule type" value="Genomic_DNA"/>
</dbReference>
<proteinExistence type="predicted"/>
<keyword evidence="1" id="KW-1133">Transmembrane helix</keyword>
<dbReference type="Pfam" id="PF14378">
    <property type="entry name" value="PAP2_3"/>
    <property type="match status" value="1"/>
</dbReference>
<feature type="transmembrane region" description="Helical" evidence="1">
    <location>
        <begin position="165"/>
        <end position="184"/>
    </location>
</feature>
<evidence type="ECO:0000259" key="2">
    <source>
        <dbReference type="Pfam" id="PF14378"/>
    </source>
</evidence>
<dbReference type="RefSeq" id="WP_201077570.1">
    <property type="nucleotide sequence ID" value="NZ_CAJNAS010000002.1"/>
</dbReference>
<organism evidence="3 4">
    <name type="scientific">Paraburkholderia domus</name>
    <dbReference type="NCBI Taxonomy" id="2793075"/>
    <lineage>
        <taxon>Bacteria</taxon>
        <taxon>Pseudomonadati</taxon>
        <taxon>Pseudomonadota</taxon>
        <taxon>Betaproteobacteria</taxon>
        <taxon>Burkholderiales</taxon>
        <taxon>Burkholderiaceae</taxon>
        <taxon>Paraburkholderia</taxon>
    </lineage>
</organism>
<keyword evidence="1" id="KW-0812">Transmembrane</keyword>
<accession>A0A9N8MMI1</accession>
<reference evidence="3" key="1">
    <citation type="submission" date="2021-02" db="EMBL/GenBank/DDBJ databases">
        <authorList>
            <person name="Vanwijnsberghe S."/>
        </authorList>
    </citation>
    <scope>NUCLEOTIDE SEQUENCE</scope>
    <source>
        <strain evidence="3">R-70211</strain>
    </source>
</reference>
<name>A0A9N8MMI1_9BURK</name>
<feature type="transmembrane region" description="Helical" evidence="1">
    <location>
        <begin position="246"/>
        <end position="262"/>
    </location>
</feature>
<evidence type="ECO:0000256" key="1">
    <source>
        <dbReference type="SAM" id="Phobius"/>
    </source>
</evidence>